<dbReference type="AlphaFoldDB" id="A0A8S9JC36"/>
<comment type="caution">
    <text evidence="1">The sequence shown here is derived from an EMBL/GenBank/DDBJ whole genome shotgun (WGS) entry which is preliminary data.</text>
</comment>
<accession>A0A8S9JC36</accession>
<name>A0A8S9JC36_BRACR</name>
<reference evidence="1" key="1">
    <citation type="submission" date="2019-12" db="EMBL/GenBank/DDBJ databases">
        <title>Genome sequencing and annotation of Brassica cretica.</title>
        <authorList>
            <person name="Studholme D.J."/>
            <person name="Sarris P.F."/>
        </authorList>
    </citation>
    <scope>NUCLEOTIDE SEQUENCE</scope>
    <source>
        <strain evidence="1">PFS-001/15</strain>
        <tissue evidence="1">Leaf</tissue>
    </source>
</reference>
<gene>
    <name evidence="1" type="ORF">F2Q68_00006464</name>
</gene>
<dbReference type="Proteomes" id="UP000712281">
    <property type="component" value="Unassembled WGS sequence"/>
</dbReference>
<organism evidence="1 2">
    <name type="scientific">Brassica cretica</name>
    <name type="common">Mustard</name>
    <dbReference type="NCBI Taxonomy" id="69181"/>
    <lineage>
        <taxon>Eukaryota</taxon>
        <taxon>Viridiplantae</taxon>
        <taxon>Streptophyta</taxon>
        <taxon>Embryophyta</taxon>
        <taxon>Tracheophyta</taxon>
        <taxon>Spermatophyta</taxon>
        <taxon>Magnoliopsida</taxon>
        <taxon>eudicotyledons</taxon>
        <taxon>Gunneridae</taxon>
        <taxon>Pentapetalae</taxon>
        <taxon>rosids</taxon>
        <taxon>malvids</taxon>
        <taxon>Brassicales</taxon>
        <taxon>Brassicaceae</taxon>
        <taxon>Brassiceae</taxon>
        <taxon>Brassica</taxon>
    </lineage>
</organism>
<dbReference type="EMBL" id="QGKW02001660">
    <property type="protein sequence ID" value="KAF2578837.1"/>
    <property type="molecule type" value="Genomic_DNA"/>
</dbReference>
<sequence length="60" mass="6966">MMASRIKLCVEIQCELRSNNLQNLQENASVVTVVFPDLRDFERLLRKLSEDSRKTSQKPS</sequence>
<evidence type="ECO:0000313" key="1">
    <source>
        <dbReference type="EMBL" id="KAF2578837.1"/>
    </source>
</evidence>
<protein>
    <submittedName>
        <fullName evidence="1">Uncharacterized protein</fullName>
    </submittedName>
</protein>
<evidence type="ECO:0000313" key="2">
    <source>
        <dbReference type="Proteomes" id="UP000712281"/>
    </source>
</evidence>
<proteinExistence type="predicted"/>